<reference evidence="1" key="1">
    <citation type="submission" date="2021-10" db="EMBL/GenBank/DDBJ databases">
        <title>Psilocybe cubensis genome.</title>
        <authorList>
            <person name="Mckernan K.J."/>
            <person name="Crawford S."/>
            <person name="Trippe A."/>
            <person name="Kane L.T."/>
            <person name="Mclaughlin S."/>
        </authorList>
    </citation>
    <scope>NUCLEOTIDE SEQUENCE</scope>
    <source>
        <strain evidence="1">MGC-MH-2018</strain>
    </source>
</reference>
<proteinExistence type="predicted"/>
<name>A0ACB8GJI0_PSICU</name>
<sequence length="352" mass="38861">MSTFNVNIFHISNPRNVPISTPRNVPISTPQAIQPAGNSYRAGAIESGVAPQAPSLSSYHSRPWPGILSLVAPTPRDLLDIYYARYQNHNVDGGTAVPNVESTSVIRSSVHNMGFTSPNRSSADVRVIGGRQDLEGVSEDGAHSINLPSAFSGPVADESEIMDTRILHSLATGTIDPILLIRTLPHYRDKHSQGAMRSRAAGVPSDRYHPYNVMNKPSRIAVPRNGDKRHANNVCRPSGETENSQIITSQHREHHHGHGSGYDIPVEQMPLTAPNPSDDGRESRTKGERIREELPTTVERLSSTGDGDSGETEQRPRKIQGHRSDKDPFYRTREEIYSQRTAGVGRSRRRRR</sequence>
<organism evidence="1 2">
    <name type="scientific">Psilocybe cubensis</name>
    <name type="common">Psychedelic mushroom</name>
    <name type="synonym">Stropharia cubensis</name>
    <dbReference type="NCBI Taxonomy" id="181762"/>
    <lineage>
        <taxon>Eukaryota</taxon>
        <taxon>Fungi</taxon>
        <taxon>Dikarya</taxon>
        <taxon>Basidiomycota</taxon>
        <taxon>Agaricomycotina</taxon>
        <taxon>Agaricomycetes</taxon>
        <taxon>Agaricomycetidae</taxon>
        <taxon>Agaricales</taxon>
        <taxon>Agaricineae</taxon>
        <taxon>Strophariaceae</taxon>
        <taxon>Psilocybe</taxon>
    </lineage>
</organism>
<gene>
    <name evidence="1" type="ORF">JR316_0011252</name>
</gene>
<comment type="caution">
    <text evidence="1">The sequence shown here is derived from an EMBL/GenBank/DDBJ whole genome shotgun (WGS) entry which is preliminary data.</text>
</comment>
<accession>A0ACB8GJI0</accession>
<evidence type="ECO:0000313" key="1">
    <source>
        <dbReference type="EMBL" id="KAH9475693.1"/>
    </source>
</evidence>
<protein>
    <submittedName>
        <fullName evidence="1">Uncharacterized protein</fullName>
    </submittedName>
</protein>
<evidence type="ECO:0000313" key="2">
    <source>
        <dbReference type="Proteomes" id="UP000664032"/>
    </source>
</evidence>
<dbReference type="Proteomes" id="UP000664032">
    <property type="component" value="Unassembled WGS sequence"/>
</dbReference>
<dbReference type="EMBL" id="JAFIQS020000011">
    <property type="protein sequence ID" value="KAH9475693.1"/>
    <property type="molecule type" value="Genomic_DNA"/>
</dbReference>
<keyword evidence="2" id="KW-1185">Reference proteome</keyword>